<dbReference type="CDD" id="cd00093">
    <property type="entry name" value="HTH_XRE"/>
    <property type="match status" value="1"/>
</dbReference>
<dbReference type="PROSITE" id="PS50943">
    <property type="entry name" value="HTH_CROC1"/>
    <property type="match status" value="1"/>
</dbReference>
<dbReference type="RefSeq" id="WP_109459219.1">
    <property type="nucleotide sequence ID" value="NZ_QFBC01000006.1"/>
</dbReference>
<dbReference type="InterPro" id="IPR010982">
    <property type="entry name" value="Lambda_DNA-bd_dom_sf"/>
</dbReference>
<sequence length="71" mass="8046">MALALPQPLAFPRSVRAAEIRAAPTMARIKIIRRALRLTQEEVSARYQIPLGTLRDWEQGRSEPDQTAKAY</sequence>
<protein>
    <submittedName>
        <fullName evidence="2">Transcriptional regulator</fullName>
    </submittedName>
</protein>
<dbReference type="EMBL" id="QFBC01000006">
    <property type="protein sequence ID" value="PWE55520.1"/>
    <property type="molecule type" value="Genomic_DNA"/>
</dbReference>
<gene>
    <name evidence="2" type="ORF">DEM27_15840</name>
</gene>
<dbReference type="AlphaFoldDB" id="A0A2U2DQD6"/>
<proteinExistence type="predicted"/>
<dbReference type="Gene3D" id="1.10.260.40">
    <property type="entry name" value="lambda repressor-like DNA-binding domains"/>
    <property type="match status" value="1"/>
</dbReference>
<dbReference type="Proteomes" id="UP000245252">
    <property type="component" value="Unassembled WGS sequence"/>
</dbReference>
<name>A0A2U2DQD6_9HYPH</name>
<accession>A0A2U2DQD6</accession>
<comment type="caution">
    <text evidence="2">The sequence shown here is derived from an EMBL/GenBank/DDBJ whole genome shotgun (WGS) entry which is preliminary data.</text>
</comment>
<dbReference type="OrthoDB" id="461984at2"/>
<evidence type="ECO:0000259" key="1">
    <source>
        <dbReference type="PROSITE" id="PS50943"/>
    </source>
</evidence>
<dbReference type="InterPro" id="IPR001387">
    <property type="entry name" value="Cro/C1-type_HTH"/>
</dbReference>
<reference evidence="2 3" key="1">
    <citation type="submission" date="2018-05" db="EMBL/GenBank/DDBJ databases">
        <title>The draft genome of strain NS-104.</title>
        <authorList>
            <person name="Hang P."/>
            <person name="Jiang J."/>
        </authorList>
    </citation>
    <scope>NUCLEOTIDE SEQUENCE [LARGE SCALE GENOMIC DNA]</scope>
    <source>
        <strain evidence="2 3">NS-104</strain>
    </source>
</reference>
<dbReference type="GO" id="GO:0003677">
    <property type="term" value="F:DNA binding"/>
    <property type="evidence" value="ECO:0007669"/>
    <property type="project" value="InterPro"/>
</dbReference>
<organism evidence="2 3">
    <name type="scientific">Metarhizobium album</name>
    <dbReference type="NCBI Taxonomy" id="2182425"/>
    <lineage>
        <taxon>Bacteria</taxon>
        <taxon>Pseudomonadati</taxon>
        <taxon>Pseudomonadota</taxon>
        <taxon>Alphaproteobacteria</taxon>
        <taxon>Hyphomicrobiales</taxon>
        <taxon>Rhizobiaceae</taxon>
        <taxon>Metarhizobium</taxon>
    </lineage>
</organism>
<evidence type="ECO:0000313" key="3">
    <source>
        <dbReference type="Proteomes" id="UP000245252"/>
    </source>
</evidence>
<feature type="domain" description="HTH cro/C1-type" evidence="1">
    <location>
        <begin position="29"/>
        <end position="67"/>
    </location>
</feature>
<evidence type="ECO:0000313" key="2">
    <source>
        <dbReference type="EMBL" id="PWE55520.1"/>
    </source>
</evidence>
<keyword evidence="3" id="KW-1185">Reference proteome</keyword>
<dbReference type="Pfam" id="PF01381">
    <property type="entry name" value="HTH_3"/>
    <property type="match status" value="1"/>
</dbReference>
<dbReference type="SUPFAM" id="SSF47413">
    <property type="entry name" value="lambda repressor-like DNA-binding domains"/>
    <property type="match status" value="1"/>
</dbReference>